<comment type="caution">
    <text evidence="1">The sequence shown here is derived from an EMBL/GenBank/DDBJ whole genome shotgun (WGS) entry which is preliminary data.</text>
</comment>
<name>A0ABP8YQZ1_9ACTN</name>
<accession>A0ABP8YQZ1</accession>
<organism evidence="1 2">
    <name type="scientific">Nocardioides endophyticus</name>
    <dbReference type="NCBI Taxonomy" id="1353775"/>
    <lineage>
        <taxon>Bacteria</taxon>
        <taxon>Bacillati</taxon>
        <taxon>Actinomycetota</taxon>
        <taxon>Actinomycetes</taxon>
        <taxon>Propionibacteriales</taxon>
        <taxon>Nocardioidaceae</taxon>
        <taxon>Nocardioides</taxon>
    </lineage>
</organism>
<proteinExistence type="predicted"/>
<reference evidence="2" key="1">
    <citation type="journal article" date="2019" name="Int. J. Syst. Evol. Microbiol.">
        <title>The Global Catalogue of Microorganisms (GCM) 10K type strain sequencing project: providing services to taxonomists for standard genome sequencing and annotation.</title>
        <authorList>
            <consortium name="The Broad Institute Genomics Platform"/>
            <consortium name="The Broad Institute Genome Sequencing Center for Infectious Disease"/>
            <person name="Wu L."/>
            <person name="Ma J."/>
        </authorList>
    </citation>
    <scope>NUCLEOTIDE SEQUENCE [LARGE SCALE GENOMIC DNA]</scope>
    <source>
        <strain evidence="2">JCM 18532</strain>
    </source>
</reference>
<sequence length="361" mass="38956">MLQVMQAVVEAEARGDAAGALEIVETHATDRDGRFFWNPDRVARLAQVVQLGGLLPGWATSRWILEQSLIQFDPALRGARQEAMRIAIELRGPDELPGVDAVDVQTKVMDHDWVHRQLLIYEYGGLERFLHAWATPDLVAGADRIHEWVAAPIRALRLESREPALLAWTDLASGEGLETPNLGAAVLEEPGDCALARVVPTECGPMLDGVPLGVAEKTADQVAADPRAWLDALRTVAGTEDYFVDLVHGNFLVTDVPSNISLLALHDFLPSPIPRDPDGIVTAEAVIALARHTASSGGTEPEPLDLWPCVAAELLAPDVLPHLPRRLGPADHAWLEVLGDTLPDPAGRACRALTEGLEDAA</sequence>
<dbReference type="EMBL" id="BAABKN010000014">
    <property type="protein sequence ID" value="GAA4737322.1"/>
    <property type="molecule type" value="Genomic_DNA"/>
</dbReference>
<dbReference type="Proteomes" id="UP001499882">
    <property type="component" value="Unassembled WGS sequence"/>
</dbReference>
<keyword evidence="2" id="KW-1185">Reference proteome</keyword>
<protein>
    <submittedName>
        <fullName evidence="1">Uncharacterized protein</fullName>
    </submittedName>
</protein>
<evidence type="ECO:0000313" key="2">
    <source>
        <dbReference type="Proteomes" id="UP001499882"/>
    </source>
</evidence>
<gene>
    <name evidence="1" type="ORF">GCM10023350_21650</name>
</gene>
<evidence type="ECO:0000313" key="1">
    <source>
        <dbReference type="EMBL" id="GAA4737322.1"/>
    </source>
</evidence>